<reference evidence="1" key="1">
    <citation type="journal article" date="2015" name="Nature">
        <title>Complex archaea that bridge the gap between prokaryotes and eukaryotes.</title>
        <authorList>
            <person name="Spang A."/>
            <person name="Saw J.H."/>
            <person name="Jorgensen S.L."/>
            <person name="Zaremba-Niedzwiedzka K."/>
            <person name="Martijn J."/>
            <person name="Lind A.E."/>
            <person name="van Eijk R."/>
            <person name="Schleper C."/>
            <person name="Guy L."/>
            <person name="Ettema T.J."/>
        </authorList>
    </citation>
    <scope>NUCLEOTIDE SEQUENCE</scope>
</reference>
<proteinExistence type="predicted"/>
<evidence type="ECO:0000313" key="1">
    <source>
        <dbReference type="EMBL" id="KKL73400.1"/>
    </source>
</evidence>
<evidence type="ECO:0008006" key="2">
    <source>
        <dbReference type="Google" id="ProtNLM"/>
    </source>
</evidence>
<accession>A0A0F9GVI9</accession>
<comment type="caution">
    <text evidence="1">The sequence shown here is derived from an EMBL/GenBank/DDBJ whole genome shotgun (WGS) entry which is preliminary data.</text>
</comment>
<dbReference type="InterPro" id="IPR029063">
    <property type="entry name" value="SAM-dependent_MTases_sf"/>
</dbReference>
<sequence>MLSERMLELAEPKLLYLVDYWHEQSKLRDRHSDATHLRNLRVTMTRMREHIACGRVRVLCALSELGSVLIPDSSLDWVYIDGDHTYEGCKNDLSVWPAKVRAGGVVAGHDYSPEREALQGVTAAVDEHIAALGDVALGLTAESKASFWYVKP</sequence>
<dbReference type="EMBL" id="LAZR01024970">
    <property type="protein sequence ID" value="KKL73400.1"/>
    <property type="molecule type" value="Genomic_DNA"/>
</dbReference>
<name>A0A0F9GVI9_9ZZZZ</name>
<organism evidence="1">
    <name type="scientific">marine sediment metagenome</name>
    <dbReference type="NCBI Taxonomy" id="412755"/>
    <lineage>
        <taxon>unclassified sequences</taxon>
        <taxon>metagenomes</taxon>
        <taxon>ecological metagenomes</taxon>
    </lineage>
</organism>
<protein>
    <recommendedName>
        <fullName evidence="2">Class I SAM-dependent methyltransferase</fullName>
    </recommendedName>
</protein>
<dbReference type="Gene3D" id="3.40.50.150">
    <property type="entry name" value="Vaccinia Virus protein VP39"/>
    <property type="match status" value="1"/>
</dbReference>
<dbReference type="Pfam" id="PF13578">
    <property type="entry name" value="Methyltransf_24"/>
    <property type="match status" value="1"/>
</dbReference>
<gene>
    <name evidence="1" type="ORF">LCGC14_2075280</name>
</gene>
<dbReference type="AlphaFoldDB" id="A0A0F9GVI9"/>